<dbReference type="GO" id="GO:0005243">
    <property type="term" value="F:gap junction channel activity"/>
    <property type="evidence" value="ECO:0007669"/>
    <property type="project" value="TreeGrafter"/>
</dbReference>
<dbReference type="GO" id="GO:0005921">
    <property type="term" value="C:gap junction"/>
    <property type="evidence" value="ECO:0007669"/>
    <property type="project" value="UniProtKB-SubCell"/>
</dbReference>
<dbReference type="GO" id="GO:0034220">
    <property type="term" value="P:monoatomic ion transmembrane transport"/>
    <property type="evidence" value="ECO:0007669"/>
    <property type="project" value="UniProtKB-KW"/>
</dbReference>
<keyword evidence="11 12" id="KW-0407">Ion channel</keyword>
<evidence type="ECO:0000256" key="4">
    <source>
        <dbReference type="ARBA" id="ARBA00022475"/>
    </source>
</evidence>
<keyword evidence="14" id="KW-1185">Reference proteome</keyword>
<gene>
    <name evidence="12" type="primary">inx</name>
    <name evidence="13" type="ORF">MNOR_LOCUS23459</name>
</gene>
<dbReference type="GO" id="GO:0005886">
    <property type="term" value="C:plasma membrane"/>
    <property type="evidence" value="ECO:0007669"/>
    <property type="project" value="UniProtKB-SubCell"/>
</dbReference>
<evidence type="ECO:0000256" key="9">
    <source>
        <dbReference type="ARBA" id="ARBA00023065"/>
    </source>
</evidence>
<evidence type="ECO:0000256" key="12">
    <source>
        <dbReference type="RuleBase" id="RU010713"/>
    </source>
</evidence>
<sequence length="369" mass="42405">MFEVFGDIKKQISTSGIKEPDISSFTLTMMRLSMLLTLTGCVLVTARNYIGDNISCITGFKDQEHKAIENYCFIASTFTIIDLGSDEAPHPGVGPIPIKEECEDGAEDCDTEDNLRRHAYYQWVPMVLLLQAAIYYLPKFLWDQRDKGLFKDSIANLDKVSVDKHALKKRIESSAQYFKDSLNTHRNYAVCFLLCEMISFSIAVGNLYFTNTFLGGDFFHFGKHAVHYLTQSASSPDNPLNEVFPKVTKCTWYKYGASGTINTHDSMCVLPLNIVNEKTYICLWIVYVATATFTGIVLLWHIILFCVPEVRNTFLVYMSRSSETKLNLQHLLPECNYGDWFLMYHYRKHMAYFKEWTTTLRKLNSKNIE</sequence>
<dbReference type="PROSITE" id="PS51013">
    <property type="entry name" value="PANNEXIN"/>
    <property type="match status" value="1"/>
</dbReference>
<dbReference type="AlphaFoldDB" id="A0AAV2RF98"/>
<evidence type="ECO:0000313" key="14">
    <source>
        <dbReference type="Proteomes" id="UP001497623"/>
    </source>
</evidence>
<dbReference type="PANTHER" id="PTHR11893:SF38">
    <property type="entry name" value="INNEXIN INX7"/>
    <property type="match status" value="1"/>
</dbReference>
<feature type="transmembrane region" description="Helical" evidence="12">
    <location>
        <begin position="188"/>
        <end position="209"/>
    </location>
</feature>
<dbReference type="InterPro" id="IPR000990">
    <property type="entry name" value="Innexin"/>
</dbReference>
<keyword evidence="10 12" id="KW-0472">Membrane</keyword>
<keyword evidence="9 12" id="KW-0406">Ion transport</keyword>
<reference evidence="13 14" key="1">
    <citation type="submission" date="2024-05" db="EMBL/GenBank/DDBJ databases">
        <authorList>
            <person name="Wallberg A."/>
        </authorList>
    </citation>
    <scope>NUCLEOTIDE SEQUENCE [LARGE SCALE GENOMIC DNA]</scope>
</reference>
<proteinExistence type="inferred from homology"/>
<protein>
    <recommendedName>
        <fullName evidence="12">Innexin</fullName>
    </recommendedName>
</protein>
<organism evidence="13 14">
    <name type="scientific">Meganyctiphanes norvegica</name>
    <name type="common">Northern krill</name>
    <name type="synonym">Thysanopoda norvegica</name>
    <dbReference type="NCBI Taxonomy" id="48144"/>
    <lineage>
        <taxon>Eukaryota</taxon>
        <taxon>Metazoa</taxon>
        <taxon>Ecdysozoa</taxon>
        <taxon>Arthropoda</taxon>
        <taxon>Crustacea</taxon>
        <taxon>Multicrustacea</taxon>
        <taxon>Malacostraca</taxon>
        <taxon>Eumalacostraca</taxon>
        <taxon>Eucarida</taxon>
        <taxon>Euphausiacea</taxon>
        <taxon>Euphausiidae</taxon>
        <taxon>Meganyctiphanes</taxon>
    </lineage>
</organism>
<keyword evidence="7" id="KW-0965">Cell junction</keyword>
<name>A0AAV2RF98_MEGNR</name>
<evidence type="ECO:0000256" key="8">
    <source>
        <dbReference type="ARBA" id="ARBA00022989"/>
    </source>
</evidence>
<dbReference type="EMBL" id="CAXKWB010020685">
    <property type="protein sequence ID" value="CAL4122737.1"/>
    <property type="molecule type" value="Genomic_DNA"/>
</dbReference>
<evidence type="ECO:0000256" key="10">
    <source>
        <dbReference type="ARBA" id="ARBA00023136"/>
    </source>
</evidence>
<comment type="subcellular location">
    <subcellularLocation>
        <location evidence="1">Cell junction</location>
        <location evidence="1">Gap junction</location>
    </subcellularLocation>
    <subcellularLocation>
        <location evidence="2 12">Cell membrane</location>
        <topology evidence="2 12">Multi-pass membrane protein</topology>
    </subcellularLocation>
</comment>
<feature type="transmembrane region" description="Helical" evidence="12">
    <location>
        <begin position="32"/>
        <end position="50"/>
    </location>
</feature>
<accession>A0AAV2RF98</accession>
<dbReference type="PRINTS" id="PR01262">
    <property type="entry name" value="INNEXIN"/>
</dbReference>
<evidence type="ECO:0000256" key="6">
    <source>
        <dbReference type="ARBA" id="ARBA00022868"/>
    </source>
</evidence>
<dbReference type="Proteomes" id="UP001497623">
    <property type="component" value="Unassembled WGS sequence"/>
</dbReference>
<evidence type="ECO:0000256" key="2">
    <source>
        <dbReference type="ARBA" id="ARBA00004651"/>
    </source>
</evidence>
<comment type="similarity">
    <text evidence="12">Belongs to the pannexin family.</text>
</comment>
<evidence type="ECO:0000256" key="5">
    <source>
        <dbReference type="ARBA" id="ARBA00022692"/>
    </source>
</evidence>
<comment type="caution">
    <text evidence="13">The sequence shown here is derived from an EMBL/GenBank/DDBJ whole genome shotgun (WGS) entry which is preliminary data.</text>
</comment>
<evidence type="ECO:0000256" key="3">
    <source>
        <dbReference type="ARBA" id="ARBA00022448"/>
    </source>
</evidence>
<dbReference type="Pfam" id="PF00876">
    <property type="entry name" value="Innexin"/>
    <property type="match status" value="1"/>
</dbReference>
<evidence type="ECO:0000313" key="13">
    <source>
        <dbReference type="EMBL" id="CAL4122737.1"/>
    </source>
</evidence>
<keyword evidence="8 12" id="KW-1133">Transmembrane helix</keyword>
<comment type="function">
    <text evidence="12">Structural component of the gap junctions.</text>
</comment>
<dbReference type="PANTHER" id="PTHR11893">
    <property type="entry name" value="INNEXIN"/>
    <property type="match status" value="1"/>
</dbReference>
<dbReference type="GO" id="GO:0007602">
    <property type="term" value="P:phototransduction"/>
    <property type="evidence" value="ECO:0007669"/>
    <property type="project" value="TreeGrafter"/>
</dbReference>
<keyword evidence="6" id="KW-0303">Gap junction</keyword>
<evidence type="ECO:0000256" key="11">
    <source>
        <dbReference type="ARBA" id="ARBA00023303"/>
    </source>
</evidence>
<evidence type="ECO:0000256" key="7">
    <source>
        <dbReference type="ARBA" id="ARBA00022949"/>
    </source>
</evidence>
<comment type="caution">
    <text evidence="12">Lacks conserved residue(s) required for the propagation of feature annotation.</text>
</comment>
<evidence type="ECO:0000256" key="1">
    <source>
        <dbReference type="ARBA" id="ARBA00004610"/>
    </source>
</evidence>
<keyword evidence="4" id="KW-1003">Cell membrane</keyword>
<keyword evidence="3 12" id="KW-0813">Transport</keyword>
<feature type="transmembrane region" description="Helical" evidence="12">
    <location>
        <begin position="284"/>
        <end position="307"/>
    </location>
</feature>
<keyword evidence="5 12" id="KW-0812">Transmembrane</keyword>